<keyword evidence="4" id="KW-0808">Transferase</keyword>
<evidence type="ECO:0000256" key="1">
    <source>
        <dbReference type="ARBA" id="ARBA00004606"/>
    </source>
</evidence>
<reference evidence="7" key="2">
    <citation type="submission" date="2014-02" db="EMBL/GenBank/DDBJ databases">
        <title>Complete DNA sequence of /Kuraishia capsulata/ illustrates novel genomic features among budding yeasts (/Saccharomycotina/).</title>
        <authorList>
            <person name="Morales L."/>
            <person name="Noel B."/>
            <person name="Porcel B."/>
            <person name="Marcet-Houben M."/>
            <person name="Hullo M-F."/>
            <person name="Sacerdot C."/>
            <person name="Tekaia F."/>
            <person name="Leh-Louis V."/>
            <person name="Despons L."/>
            <person name="Khanna V."/>
            <person name="Aury J-M."/>
            <person name="Barbe V."/>
            <person name="Couloux A."/>
            <person name="Labadie K."/>
            <person name="Pelletier E."/>
            <person name="Souciet J-L."/>
            <person name="Boekhout T."/>
            <person name="Gabaldon T."/>
            <person name="Wincker P."/>
            <person name="Dujon B."/>
        </authorList>
    </citation>
    <scope>NUCLEOTIDE SEQUENCE</scope>
    <source>
        <strain evidence="7">CBS 1993</strain>
    </source>
</reference>
<dbReference type="OrthoDB" id="439943at2759"/>
<evidence type="ECO:0000256" key="2">
    <source>
        <dbReference type="ARBA" id="ARBA00007677"/>
    </source>
</evidence>
<dbReference type="GO" id="GO:0006487">
    <property type="term" value="P:protein N-linked glycosylation"/>
    <property type="evidence" value="ECO:0007669"/>
    <property type="project" value="TreeGrafter"/>
</dbReference>
<dbReference type="AlphaFoldDB" id="W6MSE1"/>
<dbReference type="Gene3D" id="3.90.550.10">
    <property type="entry name" value="Spore Coat Polysaccharide Biosynthesis Protein SpsA, Chain A"/>
    <property type="match status" value="1"/>
</dbReference>
<dbReference type="PANTHER" id="PTHR31121:SF6">
    <property type="entry name" value="ALPHA-1,2 MANNOSYLTRANSFERASE KTR1"/>
    <property type="match status" value="1"/>
</dbReference>
<proteinExistence type="inferred from homology"/>
<keyword evidence="8" id="KW-1185">Reference proteome</keyword>
<comment type="similarity">
    <text evidence="2">Belongs to the glycosyltransferase 15 family.</text>
</comment>
<keyword evidence="5" id="KW-0812">Transmembrane</keyword>
<evidence type="ECO:0000256" key="6">
    <source>
        <dbReference type="SAM" id="MobiDB-lite"/>
    </source>
</evidence>
<evidence type="ECO:0000313" key="8">
    <source>
        <dbReference type="Proteomes" id="UP000019384"/>
    </source>
</evidence>
<dbReference type="FunFam" id="3.90.550.10:FF:000051">
    <property type="entry name" value="Alpha-1,2-mannosyltransferase (Ktr4)"/>
    <property type="match status" value="1"/>
</dbReference>
<dbReference type="GO" id="GO:0000032">
    <property type="term" value="P:cell wall mannoprotein biosynthetic process"/>
    <property type="evidence" value="ECO:0007669"/>
    <property type="project" value="TreeGrafter"/>
</dbReference>
<dbReference type="InterPro" id="IPR029044">
    <property type="entry name" value="Nucleotide-diphossugar_trans"/>
</dbReference>
<accession>W6MSE1</accession>
<dbReference type="InterPro" id="IPR002685">
    <property type="entry name" value="Glyco_trans_15"/>
</dbReference>
<dbReference type="GO" id="GO:0016020">
    <property type="term" value="C:membrane"/>
    <property type="evidence" value="ECO:0007669"/>
    <property type="project" value="UniProtKB-SubCell"/>
</dbReference>
<dbReference type="GO" id="GO:0005794">
    <property type="term" value="C:Golgi apparatus"/>
    <property type="evidence" value="ECO:0007669"/>
    <property type="project" value="TreeGrafter"/>
</dbReference>
<protein>
    <recommendedName>
        <fullName evidence="9">Glycosyltransferase family 15 protein</fullName>
    </recommendedName>
</protein>
<name>W6MSE1_9ASCO</name>
<gene>
    <name evidence="7" type="ORF">KUCA_T00005714001</name>
</gene>
<feature type="compositionally biased region" description="Acidic residues" evidence="6">
    <location>
        <begin position="472"/>
        <end position="483"/>
    </location>
</feature>
<dbReference type="SUPFAM" id="SSF53448">
    <property type="entry name" value="Nucleotide-diphospho-sugar transferases"/>
    <property type="match status" value="1"/>
</dbReference>
<dbReference type="RefSeq" id="XP_022461704.1">
    <property type="nucleotide sequence ID" value="XM_022601674.1"/>
</dbReference>
<dbReference type="EMBL" id="HG793131">
    <property type="protein sequence ID" value="CDK29721.1"/>
    <property type="molecule type" value="Genomic_DNA"/>
</dbReference>
<feature type="region of interest" description="Disordered" evidence="6">
    <location>
        <begin position="447"/>
        <end position="516"/>
    </location>
</feature>
<dbReference type="HOGENOM" id="CLU_024327_0_1_1"/>
<dbReference type="Pfam" id="PF01793">
    <property type="entry name" value="Glyco_transf_15"/>
    <property type="match status" value="1"/>
</dbReference>
<dbReference type="GO" id="GO:0000026">
    <property type="term" value="F:alpha-1,2-mannosyltransferase activity"/>
    <property type="evidence" value="ECO:0007669"/>
    <property type="project" value="TreeGrafter"/>
</dbReference>
<keyword evidence="5" id="KW-0735">Signal-anchor</keyword>
<evidence type="ECO:0000256" key="4">
    <source>
        <dbReference type="ARBA" id="ARBA00022679"/>
    </source>
</evidence>
<evidence type="ECO:0000313" key="7">
    <source>
        <dbReference type="EMBL" id="CDK29721.1"/>
    </source>
</evidence>
<organism evidence="7 8">
    <name type="scientific">Kuraishia capsulata CBS 1993</name>
    <dbReference type="NCBI Taxonomy" id="1382522"/>
    <lineage>
        <taxon>Eukaryota</taxon>
        <taxon>Fungi</taxon>
        <taxon>Dikarya</taxon>
        <taxon>Ascomycota</taxon>
        <taxon>Saccharomycotina</taxon>
        <taxon>Pichiomycetes</taxon>
        <taxon>Pichiales</taxon>
        <taxon>Pichiaceae</taxon>
        <taxon>Kuraishia</taxon>
    </lineage>
</organism>
<evidence type="ECO:0000256" key="3">
    <source>
        <dbReference type="ARBA" id="ARBA00022676"/>
    </source>
</evidence>
<keyword evidence="3" id="KW-0328">Glycosyltransferase</keyword>
<evidence type="ECO:0000256" key="5">
    <source>
        <dbReference type="ARBA" id="ARBA00022968"/>
    </source>
</evidence>
<evidence type="ECO:0008006" key="9">
    <source>
        <dbReference type="Google" id="ProtNLM"/>
    </source>
</evidence>
<dbReference type="GeneID" id="34523092"/>
<dbReference type="PANTHER" id="PTHR31121">
    <property type="entry name" value="ALPHA-1,2 MANNOSYLTRANSFERASE KTR1"/>
    <property type="match status" value="1"/>
</dbReference>
<dbReference type="Proteomes" id="UP000019384">
    <property type="component" value="Unassembled WGS sequence"/>
</dbReference>
<feature type="compositionally biased region" description="Basic and acidic residues" evidence="6">
    <location>
        <begin position="496"/>
        <end position="516"/>
    </location>
</feature>
<comment type="subcellular location">
    <subcellularLocation>
        <location evidence="1">Membrane</location>
        <topology evidence="1">Single-pass type II membrane protein</topology>
    </subcellularLocation>
</comment>
<reference evidence="7" key="1">
    <citation type="submission" date="2013-12" db="EMBL/GenBank/DDBJ databases">
        <authorList>
            <person name="Genoscope - CEA"/>
        </authorList>
    </citation>
    <scope>NUCLEOTIDE SEQUENCE</scope>
    <source>
        <strain evidence="7">CBS 1993</strain>
    </source>
</reference>
<sequence>MVSLRLTRKVRNILLMLVLSALVLVCLLPRGFSRPAQIRSGATTPEIAPHSLERERGSTLKSLGNQGAQDDVVLKSPTRVSDTESKAKQRPSSVKDGQMAMVTIEGLYQDSENTRENATFFSLVRNSDKFGLLKSIRSVEDRFNGRYHYDWVFANDEPFTKEFIETVSSFCSGTSKFVQIPKEMWSMPKFIDQKKATKTRRAMRRKRVKYGFSESYRHMCRFNSGFFYDLPVMKDYRYYWRVEPDVDYRCDILYDPFTVLRENEKVYGFNMAPLELHTTVETLWDQVLNYQEKYPDKVAPDNNMAFLSDDDGKSFNMCHFWSNFEIADLEFFRSDKYRHFFDYLDRAGGIYYERWGDAPIHTMAVSLLLSKDKLQFFPSTGYFHEPNQDCPRAFDVRVKGRCDCSAKDEFTWGHRSCIPKFFDVHGFERPHGSSNLKYTPIHKSAEYKKERAAEEAAEAAAEAAAALSEESASTDEQSEEGGEAEVSLHSDNQSEGNDKNDDTPQNQEDRSEEHQA</sequence>
<feature type="compositionally biased region" description="Low complexity" evidence="6">
    <location>
        <begin position="458"/>
        <end position="471"/>
    </location>
</feature>